<evidence type="ECO:0000259" key="1">
    <source>
        <dbReference type="Pfam" id="PF13471"/>
    </source>
</evidence>
<dbReference type="KEGG" id="caul:KCG34_09825"/>
<dbReference type="RefSeq" id="WP_211940183.1">
    <property type="nucleotide sequence ID" value="NZ_CP073078.1"/>
</dbReference>
<organism evidence="2 3">
    <name type="scientific">Phenylobacterium montanum</name>
    <dbReference type="NCBI Taxonomy" id="2823693"/>
    <lineage>
        <taxon>Bacteria</taxon>
        <taxon>Pseudomonadati</taxon>
        <taxon>Pseudomonadota</taxon>
        <taxon>Alphaproteobacteria</taxon>
        <taxon>Caulobacterales</taxon>
        <taxon>Caulobacteraceae</taxon>
        <taxon>Phenylobacterium</taxon>
    </lineage>
</organism>
<feature type="domain" description="Microcin J25-processing protein McjB C-terminal" evidence="1">
    <location>
        <begin position="110"/>
        <end position="209"/>
    </location>
</feature>
<dbReference type="InterPro" id="IPR032708">
    <property type="entry name" value="McjB_C"/>
</dbReference>
<dbReference type="EMBL" id="CP073078">
    <property type="protein sequence ID" value="QUD90132.1"/>
    <property type="molecule type" value="Genomic_DNA"/>
</dbReference>
<dbReference type="Pfam" id="PF13471">
    <property type="entry name" value="Transglut_core3"/>
    <property type="match status" value="1"/>
</dbReference>
<accession>A0A975G420</accession>
<keyword evidence="3" id="KW-1185">Reference proteome</keyword>
<name>A0A975G420_9CAUL</name>
<reference evidence="2" key="1">
    <citation type="submission" date="2021-04" db="EMBL/GenBank/DDBJ databases">
        <title>The complete genome sequence of Caulobacter sp. S6.</title>
        <authorList>
            <person name="Tang Y."/>
            <person name="Ouyang W."/>
            <person name="Liu Q."/>
            <person name="Huang B."/>
            <person name="Guo Z."/>
            <person name="Lei P."/>
        </authorList>
    </citation>
    <scope>NUCLEOTIDE SEQUENCE</scope>
    <source>
        <strain evidence="2">S6</strain>
    </source>
</reference>
<proteinExistence type="predicted"/>
<sequence length="219" mass="23968">MPIQLSGDITFCETAGRLVFLDSARDRYFSLGGTAEHAFRQLWAGKAIDDCDAARLGRFGLLEPAETIVRPIQPPITAAPTRSALETGIYMAFRRQDLVQTARALALAEWSLRRGFGPALRRLAQRKAALPATPDAAAPSPAELALAYHRHRSALPFRKICLRDSLALLELLTRHGARADLVFGVKLDPFNAHCWVQAGEVVLSDALDVALAHQPIRVV</sequence>
<dbReference type="Proteomes" id="UP000676409">
    <property type="component" value="Chromosome"/>
</dbReference>
<gene>
    <name evidence="2" type="ORF">KCG34_09825</name>
</gene>
<dbReference type="NCBIfam" id="NF033537">
    <property type="entry name" value="lasso_biosyn_B2"/>
    <property type="match status" value="1"/>
</dbReference>
<dbReference type="AlphaFoldDB" id="A0A975G420"/>
<dbReference type="InterPro" id="IPR053521">
    <property type="entry name" value="McjB-like"/>
</dbReference>
<evidence type="ECO:0000313" key="2">
    <source>
        <dbReference type="EMBL" id="QUD90132.1"/>
    </source>
</evidence>
<evidence type="ECO:0000313" key="3">
    <source>
        <dbReference type="Proteomes" id="UP000676409"/>
    </source>
</evidence>
<protein>
    <submittedName>
        <fullName evidence="2">Lasso peptide biosynthesis B2 protein</fullName>
    </submittedName>
</protein>